<dbReference type="AlphaFoldDB" id="A0A067M9B3"/>
<gene>
    <name evidence="1" type="ORF">BOTBODRAFT_179805</name>
</gene>
<organism evidence="1 2">
    <name type="scientific">Botryobasidium botryosum (strain FD-172 SS1)</name>
    <dbReference type="NCBI Taxonomy" id="930990"/>
    <lineage>
        <taxon>Eukaryota</taxon>
        <taxon>Fungi</taxon>
        <taxon>Dikarya</taxon>
        <taxon>Basidiomycota</taxon>
        <taxon>Agaricomycotina</taxon>
        <taxon>Agaricomycetes</taxon>
        <taxon>Cantharellales</taxon>
        <taxon>Botryobasidiaceae</taxon>
        <taxon>Botryobasidium</taxon>
    </lineage>
</organism>
<dbReference type="Pfam" id="PF16850">
    <property type="entry name" value="Inhibitor_I66"/>
    <property type="match status" value="1"/>
</dbReference>
<proteinExistence type="predicted"/>
<evidence type="ECO:0000313" key="1">
    <source>
        <dbReference type="EMBL" id="KDQ08447.1"/>
    </source>
</evidence>
<name>A0A067M9B3_BOTB1</name>
<dbReference type="EMBL" id="KL198090">
    <property type="protein sequence ID" value="KDQ08447.1"/>
    <property type="molecule type" value="Genomic_DNA"/>
</dbReference>
<accession>A0A067M9B3</accession>
<sequence>MSLGNGTYLIQSKANGAPIGRHPVEDKSLIPKEVFALPQNAINIMDGRQPEWTLQKLEGGKYRLTIGNTSTGVVNGGVRGIFFDHSEAAEWSVESVGNELYEVSFDGKFWTLASDSADDFRGPKVLVGEKQGDASLFRFIRVARGN</sequence>
<dbReference type="CDD" id="cd23428">
    <property type="entry name" value="beta-trefoil_Ricin_SPI"/>
    <property type="match status" value="1"/>
</dbReference>
<protein>
    <recommendedName>
        <fullName evidence="3">Fascin domain-containing protein</fullName>
    </recommendedName>
</protein>
<keyword evidence="2" id="KW-1185">Reference proteome</keyword>
<dbReference type="InParanoid" id="A0A067M9B3"/>
<reference evidence="2" key="1">
    <citation type="journal article" date="2014" name="Proc. Natl. Acad. Sci. U.S.A.">
        <title>Extensive sampling of basidiomycete genomes demonstrates inadequacy of the white-rot/brown-rot paradigm for wood decay fungi.</title>
        <authorList>
            <person name="Riley R."/>
            <person name="Salamov A.A."/>
            <person name="Brown D.W."/>
            <person name="Nagy L.G."/>
            <person name="Floudas D."/>
            <person name="Held B.W."/>
            <person name="Levasseur A."/>
            <person name="Lombard V."/>
            <person name="Morin E."/>
            <person name="Otillar R."/>
            <person name="Lindquist E.A."/>
            <person name="Sun H."/>
            <person name="LaButti K.M."/>
            <person name="Schmutz J."/>
            <person name="Jabbour D."/>
            <person name="Luo H."/>
            <person name="Baker S.E."/>
            <person name="Pisabarro A.G."/>
            <person name="Walton J.D."/>
            <person name="Blanchette R.A."/>
            <person name="Henrissat B."/>
            <person name="Martin F."/>
            <person name="Cullen D."/>
            <person name="Hibbett D.S."/>
            <person name="Grigoriev I.V."/>
        </authorList>
    </citation>
    <scope>NUCLEOTIDE SEQUENCE [LARGE SCALE GENOMIC DNA]</scope>
    <source>
        <strain evidence="2">FD-172 SS1</strain>
    </source>
</reference>
<dbReference type="GO" id="GO:0004867">
    <property type="term" value="F:serine-type endopeptidase inhibitor activity"/>
    <property type="evidence" value="ECO:0007669"/>
    <property type="project" value="InterPro"/>
</dbReference>
<dbReference type="Gene3D" id="2.80.10.50">
    <property type="match status" value="1"/>
</dbReference>
<dbReference type="STRING" id="930990.A0A067M9B3"/>
<dbReference type="HOGENOM" id="CLU_1906417_0_0_1"/>
<dbReference type="InterPro" id="IPR031755">
    <property type="entry name" value="Inhibitor_I66"/>
</dbReference>
<evidence type="ECO:0008006" key="3">
    <source>
        <dbReference type="Google" id="ProtNLM"/>
    </source>
</evidence>
<evidence type="ECO:0000313" key="2">
    <source>
        <dbReference type="Proteomes" id="UP000027195"/>
    </source>
</evidence>
<dbReference type="Proteomes" id="UP000027195">
    <property type="component" value="Unassembled WGS sequence"/>
</dbReference>
<dbReference type="OrthoDB" id="3439489at2759"/>